<dbReference type="EMBL" id="NJGG01000001">
    <property type="protein sequence ID" value="OXL16519.1"/>
    <property type="molecule type" value="Genomic_DNA"/>
</dbReference>
<feature type="short sequence motif" description="'KMSKS' region" evidence="14">
    <location>
        <begin position="626"/>
        <end position="630"/>
    </location>
</feature>
<evidence type="ECO:0000256" key="14">
    <source>
        <dbReference type="HAMAP-Rule" id="MF_02002"/>
    </source>
</evidence>
<feature type="short sequence motif" description="'HIGH' region" evidence="14">
    <location>
        <begin position="60"/>
        <end position="70"/>
    </location>
</feature>
<dbReference type="OrthoDB" id="9810365at2"/>
<evidence type="ECO:0000256" key="4">
    <source>
        <dbReference type="ARBA" id="ARBA00022490"/>
    </source>
</evidence>
<dbReference type="GO" id="GO:0005524">
    <property type="term" value="F:ATP binding"/>
    <property type="evidence" value="ECO:0007669"/>
    <property type="project" value="UniProtKB-UniRule"/>
</dbReference>
<evidence type="ECO:0000256" key="9">
    <source>
        <dbReference type="ARBA" id="ARBA00022840"/>
    </source>
</evidence>
<dbReference type="InterPro" id="IPR001412">
    <property type="entry name" value="aa-tRNA-synth_I_CS"/>
</dbReference>
<dbReference type="PANTHER" id="PTHR42765">
    <property type="entry name" value="SOLEUCYL-TRNA SYNTHETASE"/>
    <property type="match status" value="1"/>
</dbReference>
<dbReference type="InterPro" id="IPR033708">
    <property type="entry name" value="Anticodon_Ile_BEm"/>
</dbReference>
<dbReference type="PROSITE" id="PS00178">
    <property type="entry name" value="AA_TRNA_LIGASE_I"/>
    <property type="match status" value="1"/>
</dbReference>
<evidence type="ECO:0000256" key="6">
    <source>
        <dbReference type="ARBA" id="ARBA00022723"/>
    </source>
</evidence>
<dbReference type="Gene3D" id="3.40.50.620">
    <property type="entry name" value="HUPs"/>
    <property type="match status" value="2"/>
</dbReference>
<dbReference type="Pfam" id="PF06827">
    <property type="entry name" value="zf-FPG_IleRS"/>
    <property type="match status" value="1"/>
</dbReference>
<dbReference type="GO" id="GO:0006428">
    <property type="term" value="P:isoleucyl-tRNA aminoacylation"/>
    <property type="evidence" value="ECO:0007669"/>
    <property type="project" value="UniProtKB-UniRule"/>
</dbReference>
<comment type="cofactor">
    <cofactor evidence="14">
        <name>Zn(2+)</name>
        <dbReference type="ChEBI" id="CHEBI:29105"/>
    </cofactor>
    <text evidence="14">Binds 1 zinc ion per subunit.</text>
</comment>
<dbReference type="InterPro" id="IPR002300">
    <property type="entry name" value="aa-tRNA-synth_Ia"/>
</dbReference>
<dbReference type="Proteomes" id="UP000215188">
    <property type="component" value="Unassembled WGS sequence"/>
</dbReference>
<dbReference type="SUPFAM" id="SSF47323">
    <property type="entry name" value="Anticodon-binding domain of a subclass of class I aminoacyl-tRNA synthetases"/>
    <property type="match status" value="1"/>
</dbReference>
<comment type="similarity">
    <text evidence="2 14">Belongs to the class-I aminoacyl-tRNA synthetase family. IleS type 1 subfamily.</text>
</comment>
<comment type="function">
    <text evidence="12 14">Catalyzes the attachment of isoleucine to tRNA(Ile). As IleRS can inadvertently accommodate and process structurally similar amino acids such as valine, to avoid such errors it has two additional distinct tRNA(Ile)-dependent editing activities. One activity is designated as 'pretransfer' editing and involves the hydrolysis of activated Val-AMP. The other activity is designated 'posttransfer' editing and involves deacylation of mischarged Val-tRNA(Ile).</text>
</comment>
<accession>A0A229FYK7</accession>
<keyword evidence="5 14" id="KW-0436">Ligase</keyword>
<evidence type="ECO:0000256" key="12">
    <source>
        <dbReference type="ARBA" id="ARBA00025217"/>
    </source>
</evidence>
<evidence type="ECO:0000256" key="3">
    <source>
        <dbReference type="ARBA" id="ARBA00011245"/>
    </source>
</evidence>
<dbReference type="HAMAP" id="MF_02002">
    <property type="entry name" value="Ile_tRNA_synth_type1"/>
    <property type="match status" value="1"/>
</dbReference>
<feature type="domain" description="Zinc finger FPG/IleRS-type" evidence="16">
    <location>
        <begin position="913"/>
        <end position="940"/>
    </location>
</feature>
<dbReference type="Gene3D" id="1.10.730.20">
    <property type="match status" value="1"/>
</dbReference>
<gene>
    <name evidence="14" type="primary">ileS</name>
    <name evidence="18" type="ORF">AOC33_00555</name>
</gene>
<feature type="binding site" evidence="14">
    <location>
        <position position="935"/>
    </location>
    <ligand>
        <name>Zn(2+)</name>
        <dbReference type="ChEBI" id="CHEBI:29105"/>
    </ligand>
</feature>
<feature type="domain" description="Methionyl/Valyl/Leucyl/Isoleucyl-tRNA synthetase anticodon-binding" evidence="17">
    <location>
        <begin position="709"/>
        <end position="865"/>
    </location>
</feature>
<sequence>MSDKKNSYPVNLLDTTFPMRGDLPKREPIWVKEWQEKKIYQKIREAKAGKKTFILHDGPPYANGDIHIGHAVNKILKDMIVKAKGFAGYDARYVPGWDCHGMPIEIQIEKQFGKHLPTAEVQEKARAYAKVQIAKQKQDFERLGVLGDWQNPYLTMDFKNEADEIRALGKILEDGYVYRGLKPVNWCFDCGSALAEAEVEYQDKEDLAVDVGFAFPKDQLPAIAKAFSLNQLPKSEGMAVIWTTTPWTIPSNQALNVHPEIEYALVNTARGLLILAKDRTEACLKEYELEGQVIATCKGQALAGLEFHHPLSKAHEGFDRRSPIYLAEYVTIDSGTGMVHCAPAYGEEDFKSCKTHGLKDQDILNPVMGDGVYASWLPLFAGLTIWKANPQIVEALQQAGSLLKSAKLKHFYMHCWRHKTPVVYRATAQWFASMDKKVASGKSLRETALEGIETTEFYPAWGKQRLRNMIANRPDWTLSRQRQWGVPMAFLIHKESGELHPRTPELLEIIAKRVEKEGIEAWQSIDIKELIGDEAAMYEKNKDTLDVWFDSGTTHWHVIRGSHAATLADASRNNPNERWADLYLEGSDQHRGWFHSSLLTGSMLDGKPPYKALLTHGFTVDGQGRKMSKSVGNVIAPQEVADKMGAEIIRLWVASTDYSGEMTISDEILKRVVESYRRIRNTLRFLLANLSDFDIDQHRMDPKDWLELDRYALAVTEEMQKELTAHYDRYEFHPAVSRLMTFCSEDMGGFYLDIIKDRLYTLTANAPARRSAQNALFHITQSFLRLSAPFLSFTAEEVWGIFAHKTKSKDTIFTEEFYQLPSINDASALIAKWDRIRVMRSDITKAIEFEREAGNVGSSLQAELQIEAPASDAALLKSLGDDLKFITITSSVNVTENASLEEIKVTVKSSSHQKCGRCWHYREDVGHDAEHPTLCGRCTSNLFGDGEKRHIA</sequence>
<keyword evidence="10 14" id="KW-0648">Protein biosynthesis</keyword>
<dbReference type="AlphaFoldDB" id="A0A229FYK7"/>
<keyword evidence="6 14" id="KW-0479">Metal-binding</keyword>
<comment type="domain">
    <text evidence="14">IleRS has two distinct active sites: one for aminoacylation and one for editing. The misactivated valine is translocated from the active site to the editing site, which sterically excludes the correctly activated isoleucine. The single editing site contains two valyl binding pockets, one specific for each substrate (Val-AMP or Val-tRNA(Ile)).</text>
</comment>
<dbReference type="InterPro" id="IPR013155">
    <property type="entry name" value="M/V/L/I-tRNA-synth_anticd-bd"/>
</dbReference>
<dbReference type="GO" id="GO:0004822">
    <property type="term" value="F:isoleucine-tRNA ligase activity"/>
    <property type="evidence" value="ECO:0007669"/>
    <property type="project" value="UniProtKB-UniRule"/>
</dbReference>
<organism evidence="18 19">
    <name type="scientific">Polynucleobacter cosmopolitanus</name>
    <dbReference type="NCBI Taxonomy" id="351345"/>
    <lineage>
        <taxon>Bacteria</taxon>
        <taxon>Pseudomonadati</taxon>
        <taxon>Pseudomonadota</taxon>
        <taxon>Betaproteobacteria</taxon>
        <taxon>Burkholderiales</taxon>
        <taxon>Burkholderiaceae</taxon>
        <taxon>Polynucleobacter</taxon>
    </lineage>
</organism>
<keyword evidence="19" id="KW-1185">Reference proteome</keyword>
<comment type="subcellular location">
    <subcellularLocation>
        <location evidence="1 14">Cytoplasm</location>
    </subcellularLocation>
</comment>
<proteinExistence type="inferred from homology"/>
<dbReference type="InterPro" id="IPR023585">
    <property type="entry name" value="Ile-tRNA-ligase_type1"/>
</dbReference>
<dbReference type="PRINTS" id="PR00984">
    <property type="entry name" value="TRNASYNTHILE"/>
</dbReference>
<dbReference type="CDD" id="cd07960">
    <property type="entry name" value="Anticodon_Ia_Ile_BEm"/>
    <property type="match status" value="1"/>
</dbReference>
<evidence type="ECO:0000256" key="5">
    <source>
        <dbReference type="ARBA" id="ARBA00022598"/>
    </source>
</evidence>
<dbReference type="InterPro" id="IPR009080">
    <property type="entry name" value="tRNAsynth_Ia_anticodon-bd"/>
</dbReference>
<evidence type="ECO:0000313" key="18">
    <source>
        <dbReference type="EMBL" id="OXL16519.1"/>
    </source>
</evidence>
<evidence type="ECO:0000256" key="8">
    <source>
        <dbReference type="ARBA" id="ARBA00022833"/>
    </source>
</evidence>
<dbReference type="InterPro" id="IPR010663">
    <property type="entry name" value="Znf_FPG/IleRS"/>
</dbReference>
<evidence type="ECO:0000259" key="17">
    <source>
        <dbReference type="Pfam" id="PF08264"/>
    </source>
</evidence>
<dbReference type="PANTHER" id="PTHR42765:SF1">
    <property type="entry name" value="ISOLEUCINE--TRNA LIGASE, MITOCHONDRIAL"/>
    <property type="match status" value="1"/>
</dbReference>
<evidence type="ECO:0000313" key="19">
    <source>
        <dbReference type="Proteomes" id="UP000215188"/>
    </source>
</evidence>
<dbReference type="InterPro" id="IPR002301">
    <property type="entry name" value="Ile-tRNA-ligase"/>
</dbReference>
<dbReference type="Gene3D" id="3.90.740.10">
    <property type="entry name" value="Valyl/Leucyl/Isoleucyl-tRNA synthetase, editing domain"/>
    <property type="match status" value="1"/>
</dbReference>
<dbReference type="GO" id="GO:0002161">
    <property type="term" value="F:aminoacyl-tRNA deacylase activity"/>
    <property type="evidence" value="ECO:0007669"/>
    <property type="project" value="InterPro"/>
</dbReference>
<dbReference type="Pfam" id="PF08264">
    <property type="entry name" value="Anticodon_1"/>
    <property type="match status" value="1"/>
</dbReference>
<feature type="binding site" evidence="14">
    <location>
        <position position="938"/>
    </location>
    <ligand>
        <name>Zn(2+)</name>
        <dbReference type="ChEBI" id="CHEBI:29105"/>
    </ligand>
</feature>
<evidence type="ECO:0000256" key="7">
    <source>
        <dbReference type="ARBA" id="ARBA00022741"/>
    </source>
</evidence>
<comment type="catalytic activity">
    <reaction evidence="13 14">
        <text>tRNA(Ile) + L-isoleucine + ATP = L-isoleucyl-tRNA(Ile) + AMP + diphosphate</text>
        <dbReference type="Rhea" id="RHEA:11060"/>
        <dbReference type="Rhea" id="RHEA-COMP:9666"/>
        <dbReference type="Rhea" id="RHEA-COMP:9695"/>
        <dbReference type="ChEBI" id="CHEBI:30616"/>
        <dbReference type="ChEBI" id="CHEBI:33019"/>
        <dbReference type="ChEBI" id="CHEBI:58045"/>
        <dbReference type="ChEBI" id="CHEBI:78442"/>
        <dbReference type="ChEBI" id="CHEBI:78528"/>
        <dbReference type="ChEBI" id="CHEBI:456215"/>
        <dbReference type="EC" id="6.1.1.5"/>
    </reaction>
</comment>
<feature type="binding site" evidence="14">
    <location>
        <position position="629"/>
    </location>
    <ligand>
        <name>ATP</name>
        <dbReference type="ChEBI" id="CHEBI:30616"/>
    </ligand>
</feature>
<keyword evidence="9 14" id="KW-0067">ATP-binding</keyword>
<evidence type="ECO:0000259" key="16">
    <source>
        <dbReference type="Pfam" id="PF06827"/>
    </source>
</evidence>
<evidence type="ECO:0000256" key="10">
    <source>
        <dbReference type="ARBA" id="ARBA00022917"/>
    </source>
</evidence>
<keyword evidence="4 14" id="KW-0963">Cytoplasm</keyword>
<evidence type="ECO:0000256" key="1">
    <source>
        <dbReference type="ARBA" id="ARBA00004496"/>
    </source>
</evidence>
<feature type="domain" description="Aminoacyl-tRNA synthetase class Ia" evidence="15">
    <location>
        <begin position="30"/>
        <end position="664"/>
    </location>
</feature>
<dbReference type="GO" id="GO:0005829">
    <property type="term" value="C:cytosol"/>
    <property type="evidence" value="ECO:0007669"/>
    <property type="project" value="TreeGrafter"/>
</dbReference>
<dbReference type="SUPFAM" id="SSF50677">
    <property type="entry name" value="ValRS/IleRS/LeuRS editing domain"/>
    <property type="match status" value="1"/>
</dbReference>
<evidence type="ECO:0000256" key="13">
    <source>
        <dbReference type="ARBA" id="ARBA00048359"/>
    </source>
</evidence>
<evidence type="ECO:0000259" key="15">
    <source>
        <dbReference type="Pfam" id="PF00133"/>
    </source>
</evidence>
<keyword evidence="8 14" id="KW-0862">Zinc</keyword>
<reference evidence="18 19" key="1">
    <citation type="submission" date="2017-06" db="EMBL/GenBank/DDBJ databases">
        <title>Reclassification of a Polynucleobacter cosmopolitanus strain isolated from tropical Lake Victoria as Polynucleobacter victoriensis comb. nov.</title>
        <authorList>
            <person name="Hahn M.W."/>
        </authorList>
    </citation>
    <scope>NUCLEOTIDE SEQUENCE [LARGE SCALE GENOMIC DNA]</scope>
    <source>
        <strain evidence="18 19">MWH-MoIso2</strain>
    </source>
</reference>
<dbReference type="RefSeq" id="WP_089514662.1">
    <property type="nucleotide sequence ID" value="NZ_NJGG01000001.1"/>
</dbReference>
<protein>
    <recommendedName>
        <fullName evidence="14">Isoleucine--tRNA ligase</fullName>
        <ecNumber evidence="14">6.1.1.5</ecNumber>
    </recommendedName>
    <alternativeName>
        <fullName evidence="14">Isoleucyl-tRNA synthetase</fullName>
        <shortName evidence="14">IleRS</shortName>
    </alternativeName>
</protein>
<dbReference type="FunFam" id="3.40.50.620:FF:000048">
    <property type="entry name" value="Isoleucine--tRNA ligase"/>
    <property type="match status" value="1"/>
</dbReference>
<dbReference type="InterPro" id="IPR050081">
    <property type="entry name" value="Ile-tRNA_ligase"/>
</dbReference>
<dbReference type="CDD" id="cd00818">
    <property type="entry name" value="IleRS_core"/>
    <property type="match status" value="1"/>
</dbReference>
<dbReference type="InterPro" id="IPR009008">
    <property type="entry name" value="Val/Leu/Ile-tRNA-synth_edit"/>
</dbReference>
<comment type="caution">
    <text evidence="18">The sequence shown here is derived from an EMBL/GenBank/DDBJ whole genome shotgun (WGS) entry which is preliminary data.</text>
</comment>
<comment type="subunit">
    <text evidence="3 14">Monomer.</text>
</comment>
<dbReference type="InterPro" id="IPR014729">
    <property type="entry name" value="Rossmann-like_a/b/a_fold"/>
</dbReference>
<dbReference type="EC" id="6.1.1.5" evidence="14"/>
<dbReference type="GO" id="GO:0000049">
    <property type="term" value="F:tRNA binding"/>
    <property type="evidence" value="ECO:0007669"/>
    <property type="project" value="InterPro"/>
</dbReference>
<keyword evidence="7 14" id="KW-0547">Nucleotide-binding</keyword>
<dbReference type="SUPFAM" id="SSF52374">
    <property type="entry name" value="Nucleotidylyl transferase"/>
    <property type="match status" value="1"/>
</dbReference>
<feature type="binding site" evidence="14">
    <location>
        <position position="915"/>
    </location>
    <ligand>
        <name>Zn(2+)</name>
        <dbReference type="ChEBI" id="CHEBI:29105"/>
    </ligand>
</feature>
<evidence type="ECO:0000256" key="11">
    <source>
        <dbReference type="ARBA" id="ARBA00023146"/>
    </source>
</evidence>
<name>A0A229FYK7_9BURK</name>
<dbReference type="GO" id="GO:0008270">
    <property type="term" value="F:zinc ion binding"/>
    <property type="evidence" value="ECO:0007669"/>
    <property type="project" value="UniProtKB-UniRule"/>
</dbReference>
<dbReference type="NCBIfam" id="TIGR00392">
    <property type="entry name" value="ileS"/>
    <property type="match status" value="1"/>
</dbReference>
<keyword evidence="11 14" id="KW-0030">Aminoacyl-tRNA synthetase</keyword>
<feature type="binding site" evidence="14">
    <location>
        <position position="918"/>
    </location>
    <ligand>
        <name>Zn(2+)</name>
        <dbReference type="ChEBI" id="CHEBI:29105"/>
    </ligand>
</feature>
<feature type="binding site" evidence="14">
    <location>
        <position position="585"/>
    </location>
    <ligand>
        <name>L-isoleucyl-5'-AMP</name>
        <dbReference type="ChEBI" id="CHEBI:178002"/>
    </ligand>
</feature>
<evidence type="ECO:0000256" key="2">
    <source>
        <dbReference type="ARBA" id="ARBA00006887"/>
    </source>
</evidence>
<dbReference type="FunFam" id="3.40.50.620:FF:000042">
    <property type="entry name" value="Isoleucine--tRNA ligase"/>
    <property type="match status" value="1"/>
</dbReference>
<dbReference type="Pfam" id="PF00133">
    <property type="entry name" value="tRNA-synt_1"/>
    <property type="match status" value="1"/>
</dbReference>